<feature type="compositionally biased region" description="Polar residues" evidence="1">
    <location>
        <begin position="108"/>
        <end position="127"/>
    </location>
</feature>
<proteinExistence type="predicted"/>
<dbReference type="AlphaFoldDB" id="A0A1Q3ELG3"/>
<feature type="compositionally biased region" description="Polar residues" evidence="1">
    <location>
        <begin position="56"/>
        <end position="85"/>
    </location>
</feature>
<reference evidence="2 3" key="1">
    <citation type="submission" date="2016-08" db="EMBL/GenBank/DDBJ databases">
        <authorList>
            <consortium name="Lentinula edodes genome sequencing consortium"/>
            <person name="Sakamoto Y."/>
            <person name="Nakade K."/>
            <person name="Sato S."/>
            <person name="Yoshida Y."/>
            <person name="Miyazaki K."/>
            <person name="Natsume S."/>
            <person name="Konno N."/>
        </authorList>
    </citation>
    <scope>NUCLEOTIDE SEQUENCE [LARGE SCALE GENOMIC DNA]</scope>
    <source>
        <strain evidence="2 3">NBRC 111202</strain>
    </source>
</reference>
<feature type="region of interest" description="Disordered" evidence="1">
    <location>
        <begin position="1"/>
        <end position="191"/>
    </location>
</feature>
<evidence type="ECO:0000313" key="3">
    <source>
        <dbReference type="Proteomes" id="UP000188533"/>
    </source>
</evidence>
<keyword evidence="3" id="KW-1185">Reference proteome</keyword>
<evidence type="ECO:0000313" key="2">
    <source>
        <dbReference type="EMBL" id="GAW07954.1"/>
    </source>
</evidence>
<dbReference type="STRING" id="5353.A0A1Q3ELG3"/>
<gene>
    <name evidence="2" type="ORF">LENED_009984</name>
</gene>
<protein>
    <submittedName>
        <fullName evidence="2">Related to DDR48-Heat shock protein</fullName>
    </submittedName>
</protein>
<comment type="caution">
    <text evidence="2">The sequence shown here is derived from an EMBL/GenBank/DDBJ whole genome shotgun (WGS) entry which is preliminary data.</text>
</comment>
<feature type="compositionally biased region" description="Low complexity" evidence="1">
    <location>
        <begin position="136"/>
        <end position="150"/>
    </location>
</feature>
<reference evidence="2 3" key="2">
    <citation type="submission" date="2017-02" db="EMBL/GenBank/DDBJ databases">
        <title>A genome survey and senescence transcriptome analysis in Lentinula edodes.</title>
        <authorList>
            <person name="Sakamoto Y."/>
            <person name="Nakade K."/>
            <person name="Sato S."/>
            <person name="Yoshida Y."/>
            <person name="Miyazaki K."/>
            <person name="Natsume S."/>
            <person name="Konno N."/>
        </authorList>
    </citation>
    <scope>NUCLEOTIDE SEQUENCE [LARGE SCALE GENOMIC DNA]</scope>
    <source>
        <strain evidence="2 3">NBRC 111202</strain>
    </source>
</reference>
<dbReference type="EMBL" id="BDGU01000537">
    <property type="protein sequence ID" value="GAW07954.1"/>
    <property type="molecule type" value="Genomic_DNA"/>
</dbReference>
<sequence length="191" mass="20454">MSSFDSDPNNFDNTNNNSSYESQNRRREFTGQPGGGYDQQASRFDNSNSMGGGGFDQQTPGHDQFSASGYNDDSFGPQSQSQTGRSEFKNERSYGGDNYGAGNDFESNRSTGYGTGNTGSAYSTGNDFSGDRNDDSSYGSGNNNSNNKPSFGDKMKGTAEVAAGKMTKNPGMVERGQDRKTEGTDTVLINI</sequence>
<accession>A0A1Q3ELG3</accession>
<feature type="compositionally biased region" description="Polar residues" evidence="1">
    <location>
        <begin position="39"/>
        <end position="49"/>
    </location>
</feature>
<organism evidence="2 3">
    <name type="scientific">Lentinula edodes</name>
    <name type="common">Shiitake mushroom</name>
    <name type="synonym">Lentinus edodes</name>
    <dbReference type="NCBI Taxonomy" id="5353"/>
    <lineage>
        <taxon>Eukaryota</taxon>
        <taxon>Fungi</taxon>
        <taxon>Dikarya</taxon>
        <taxon>Basidiomycota</taxon>
        <taxon>Agaricomycotina</taxon>
        <taxon>Agaricomycetes</taxon>
        <taxon>Agaricomycetidae</taxon>
        <taxon>Agaricales</taxon>
        <taxon>Marasmiineae</taxon>
        <taxon>Omphalotaceae</taxon>
        <taxon>Lentinula</taxon>
    </lineage>
</organism>
<dbReference type="Proteomes" id="UP000188533">
    <property type="component" value="Unassembled WGS sequence"/>
</dbReference>
<evidence type="ECO:0000256" key="1">
    <source>
        <dbReference type="SAM" id="MobiDB-lite"/>
    </source>
</evidence>
<feature type="compositionally biased region" description="Low complexity" evidence="1">
    <location>
        <begin position="1"/>
        <end position="19"/>
    </location>
</feature>
<keyword evidence="2" id="KW-0346">Stress response</keyword>
<name>A0A1Q3ELG3_LENED</name>